<dbReference type="EC" id="5.1.3.22" evidence="3"/>
<dbReference type="RefSeq" id="WP_166986787.1">
    <property type="nucleotide sequence ID" value="NZ_CP061169.1"/>
</dbReference>
<dbReference type="PANTHER" id="PTHR12110">
    <property type="entry name" value="HYDROXYPYRUVATE ISOMERASE"/>
    <property type="match status" value="1"/>
</dbReference>
<dbReference type="NCBIfam" id="NF009689">
    <property type="entry name" value="PRK13210.1"/>
    <property type="match status" value="1"/>
</dbReference>
<dbReference type="Gene3D" id="3.20.20.150">
    <property type="entry name" value="Divalent-metal-dependent TIM barrel enzymes"/>
    <property type="match status" value="1"/>
</dbReference>
<dbReference type="Proteomes" id="UP000662814">
    <property type="component" value="Chromosome"/>
</dbReference>
<dbReference type="Pfam" id="PF01261">
    <property type="entry name" value="AP_endonuc_2"/>
    <property type="match status" value="1"/>
</dbReference>
<organism evidence="3 4">
    <name type="scientific">Paramicrobacterium chengjingii</name>
    <dbReference type="NCBI Taxonomy" id="2769067"/>
    <lineage>
        <taxon>Bacteria</taxon>
        <taxon>Bacillati</taxon>
        <taxon>Actinomycetota</taxon>
        <taxon>Actinomycetes</taxon>
        <taxon>Micrococcales</taxon>
        <taxon>Microbacteriaceae</taxon>
        <taxon>Paramicrobacterium</taxon>
    </lineage>
</organism>
<gene>
    <name evidence="3" type="ORF">HCR76_16350</name>
</gene>
<feature type="domain" description="Xylose isomerase-like TIM barrel" evidence="2">
    <location>
        <begin position="34"/>
        <end position="280"/>
    </location>
</feature>
<accession>A0ABX6YHR0</accession>
<dbReference type="InterPro" id="IPR013022">
    <property type="entry name" value="Xyl_isomerase-like_TIM-brl"/>
</dbReference>
<keyword evidence="3" id="KW-0413">Isomerase</keyword>
<evidence type="ECO:0000259" key="2">
    <source>
        <dbReference type="Pfam" id="PF01261"/>
    </source>
</evidence>
<dbReference type="InterPro" id="IPR036237">
    <property type="entry name" value="Xyl_isomerase-like_sf"/>
</dbReference>
<dbReference type="EMBL" id="CP061169">
    <property type="protein sequence ID" value="QPZ38332.1"/>
    <property type="molecule type" value="Genomic_DNA"/>
</dbReference>
<dbReference type="InterPro" id="IPR050312">
    <property type="entry name" value="IolE/XylAMocC-like"/>
</dbReference>
<evidence type="ECO:0000313" key="3">
    <source>
        <dbReference type="EMBL" id="QPZ38332.1"/>
    </source>
</evidence>
<evidence type="ECO:0000313" key="4">
    <source>
        <dbReference type="Proteomes" id="UP000662814"/>
    </source>
</evidence>
<keyword evidence="1" id="KW-0119">Carbohydrate metabolism</keyword>
<name>A0ABX6YHR0_9MICO</name>
<dbReference type="GO" id="GO:0034015">
    <property type="term" value="F:L-ribulose-5-phosphate 3-epimerase activity"/>
    <property type="evidence" value="ECO:0007669"/>
    <property type="project" value="UniProtKB-EC"/>
</dbReference>
<protein>
    <submittedName>
        <fullName evidence="3">L-ribulose-5-phosphate 3-epimerase</fullName>
        <ecNumber evidence="3">5.1.3.22</ecNumber>
    </submittedName>
</protein>
<keyword evidence="4" id="KW-1185">Reference proteome</keyword>
<sequence length="284" mass="31366">MTCRKGRLPAIRRVSSAIGLYEKALSGRTWADRFRQATTAGYDFVELSIDSSPQKLERLSWSERERSTLRQYAADAGSRIGTIVLSAHRDFPWGSPEASIRHRADELARDAIGLARDLGAHCVQIAGYFVFDGQRDENVRDKFIEGMRVAAAIADEQGITLAIENVDGQDVLSASDGIALLADIDVPDVKLYIDVGNYAGNRLDVVEELTTALPYAYAVQFKDARPGVFRRVPFGDGVVPWPEVLAVLEASELRGAVSIEMWNDDEDPAMVADALRWFESVTFP</sequence>
<reference evidence="3 4" key="1">
    <citation type="submission" date="2020-12" db="EMBL/GenBank/DDBJ databases">
        <title>Microbacterium sp. HY060.</title>
        <authorList>
            <person name="Zhou J."/>
        </authorList>
    </citation>
    <scope>NUCLEOTIDE SEQUENCE [LARGE SCALE GENOMIC DNA]</scope>
    <source>
        <strain evidence="3 4">HY60</strain>
    </source>
</reference>
<dbReference type="SUPFAM" id="SSF51658">
    <property type="entry name" value="Xylose isomerase-like"/>
    <property type="match status" value="1"/>
</dbReference>
<proteinExistence type="predicted"/>
<evidence type="ECO:0000256" key="1">
    <source>
        <dbReference type="ARBA" id="ARBA00023277"/>
    </source>
</evidence>
<dbReference type="PANTHER" id="PTHR12110:SF21">
    <property type="entry name" value="XYLOSE ISOMERASE-LIKE TIM BARREL DOMAIN-CONTAINING PROTEIN"/>
    <property type="match status" value="1"/>
</dbReference>